<sequence>MQTSIDYVTLFGSHCDDLATQEIDIEFRKPSEDIFQTRAQICIINLPPEQQDDLLQKIHHSEQGWTWRVYTFKTSPLSKYLSDGLLSKNKIQPISDKLKYLQSEPKDRLLAYLWLDSNRALIPKKDLSNKELYRYPLLDIYHNQEKTPFRYLHRMIQLDILSVGECIDRVRYCEKCTSGHLNYVDSCPACTDIDIVSYDALHCFTCGHVDDASEFMKTQSMQCPTCKTLLKHIGVDYDRPLEMHHCNSCKKEFAEANVIAKCLSCDHVNDTHKLQAQTFYSYTVGENAQRFLFEEQLNPNFNVQLQGTTNVAAFEAALMWKNQLSIRHSQKDLLIGLKIGNSDGYIQTHGDVAYIELIVKLSEHLEKLFRNTDLSCQYGDDLIFILLPHFEYDFLEVVYKRLEEFGELIESELIELRVKHWQLPEPSLIDVKQWMKNRTSELND</sequence>
<name>A0ABN8E5D0_9VIBR</name>
<dbReference type="EMBL" id="CAKLDM010000002">
    <property type="protein sequence ID" value="CAH0539843.1"/>
    <property type="molecule type" value="Genomic_DNA"/>
</dbReference>
<dbReference type="Proteomes" id="UP000838748">
    <property type="component" value="Unassembled WGS sequence"/>
</dbReference>
<dbReference type="RefSeq" id="WP_237361918.1">
    <property type="nucleotide sequence ID" value="NZ_CAKLDM010000002.1"/>
</dbReference>
<accession>A0ABN8E5D0</accession>
<reference evidence="2" key="1">
    <citation type="submission" date="2021-11" db="EMBL/GenBank/DDBJ databases">
        <authorList>
            <person name="Rodrigo-Torres L."/>
            <person name="Arahal R. D."/>
            <person name="Lucena T."/>
        </authorList>
    </citation>
    <scope>NUCLEOTIDE SEQUENCE</scope>
    <source>
        <strain evidence="2">CECT 7928</strain>
    </source>
</reference>
<evidence type="ECO:0000259" key="1">
    <source>
        <dbReference type="Pfam" id="PF18551"/>
    </source>
</evidence>
<protein>
    <recommendedName>
        <fullName evidence="1">Thaumarchaeal output domain-containing protein</fullName>
    </recommendedName>
</protein>
<dbReference type="Pfam" id="PF18551">
    <property type="entry name" value="TackOD1"/>
    <property type="match status" value="1"/>
</dbReference>
<comment type="caution">
    <text evidence="2">The sequence shown here is derived from an EMBL/GenBank/DDBJ whole genome shotgun (WGS) entry which is preliminary data.</text>
</comment>
<organism evidence="2 3">
    <name type="scientific">Vibrio marisflavi CECT 7928</name>
    <dbReference type="NCBI Taxonomy" id="634439"/>
    <lineage>
        <taxon>Bacteria</taxon>
        <taxon>Pseudomonadati</taxon>
        <taxon>Pseudomonadota</taxon>
        <taxon>Gammaproteobacteria</taxon>
        <taxon>Vibrionales</taxon>
        <taxon>Vibrionaceae</taxon>
        <taxon>Vibrio</taxon>
    </lineage>
</organism>
<feature type="domain" description="Thaumarchaeal output" evidence="1">
    <location>
        <begin position="101"/>
        <end position="284"/>
    </location>
</feature>
<evidence type="ECO:0000313" key="2">
    <source>
        <dbReference type="EMBL" id="CAH0539843.1"/>
    </source>
</evidence>
<evidence type="ECO:0000313" key="3">
    <source>
        <dbReference type="Proteomes" id="UP000838748"/>
    </source>
</evidence>
<dbReference type="InterPro" id="IPR040572">
    <property type="entry name" value="TackOD1"/>
</dbReference>
<gene>
    <name evidence="2" type="ORF">VMF7928_02486</name>
</gene>
<keyword evidence="3" id="KW-1185">Reference proteome</keyword>
<proteinExistence type="predicted"/>
<dbReference type="InterPro" id="IPR029787">
    <property type="entry name" value="Nucleotide_cyclase"/>
</dbReference>
<dbReference type="SUPFAM" id="SSF55073">
    <property type="entry name" value="Nucleotide cyclase"/>
    <property type="match status" value="1"/>
</dbReference>